<evidence type="ECO:0000313" key="5">
    <source>
        <dbReference type="EMBL" id="RQN02258.1"/>
    </source>
</evidence>
<accession>A0A3N6WKR1</accession>
<organism evidence="5 6">
    <name type="scientific">Aeromicrobium camelliae</name>
    <dbReference type="NCBI Taxonomy" id="1538144"/>
    <lineage>
        <taxon>Bacteria</taxon>
        <taxon>Bacillati</taxon>
        <taxon>Actinomycetota</taxon>
        <taxon>Actinomycetes</taxon>
        <taxon>Propionibacteriales</taxon>
        <taxon>Nocardioidaceae</taxon>
        <taxon>Aeromicrobium</taxon>
    </lineage>
</organism>
<gene>
    <name evidence="5" type="ORF">EHW97_14055</name>
</gene>
<dbReference type="PROSITE" id="PS51118">
    <property type="entry name" value="HTH_HXLR"/>
    <property type="match status" value="1"/>
</dbReference>
<dbReference type="SUPFAM" id="SSF46785">
    <property type="entry name" value="Winged helix' DNA-binding domain"/>
    <property type="match status" value="1"/>
</dbReference>
<evidence type="ECO:0000256" key="2">
    <source>
        <dbReference type="ARBA" id="ARBA00023125"/>
    </source>
</evidence>
<dbReference type="Gene3D" id="1.10.10.10">
    <property type="entry name" value="Winged helix-like DNA-binding domain superfamily/Winged helix DNA-binding domain"/>
    <property type="match status" value="1"/>
</dbReference>
<name>A0A3N6WKR1_9ACTN</name>
<feature type="domain" description="HTH hxlR-type" evidence="4">
    <location>
        <begin position="11"/>
        <end position="111"/>
    </location>
</feature>
<evidence type="ECO:0000313" key="6">
    <source>
        <dbReference type="Proteomes" id="UP000275225"/>
    </source>
</evidence>
<dbReference type="InterPro" id="IPR002577">
    <property type="entry name" value="HTH_HxlR"/>
</dbReference>
<dbReference type="OrthoDB" id="9792527at2"/>
<comment type="caution">
    <text evidence="5">The sequence shown here is derived from an EMBL/GenBank/DDBJ whole genome shotgun (WGS) entry which is preliminary data.</text>
</comment>
<dbReference type="PANTHER" id="PTHR33204">
    <property type="entry name" value="TRANSCRIPTIONAL REGULATOR, MARR FAMILY"/>
    <property type="match status" value="1"/>
</dbReference>
<keyword evidence="2" id="KW-0238">DNA-binding</keyword>
<dbReference type="InterPro" id="IPR036390">
    <property type="entry name" value="WH_DNA-bd_sf"/>
</dbReference>
<dbReference type="RefSeq" id="WP_124237802.1">
    <property type="nucleotide sequence ID" value="NZ_JBHUFI010000018.1"/>
</dbReference>
<reference evidence="5 6" key="1">
    <citation type="submission" date="2018-11" db="EMBL/GenBank/DDBJ databases">
        <authorList>
            <person name="Li F."/>
        </authorList>
    </citation>
    <scope>NUCLEOTIDE SEQUENCE [LARGE SCALE GENOMIC DNA]</scope>
    <source>
        <strain evidence="5 6">YS17T</strain>
    </source>
</reference>
<dbReference type="Proteomes" id="UP000275225">
    <property type="component" value="Unassembled WGS sequence"/>
</dbReference>
<dbReference type="AlphaFoldDB" id="A0A3N6WKR1"/>
<keyword evidence="1" id="KW-0805">Transcription regulation</keyword>
<dbReference type="Pfam" id="PF01638">
    <property type="entry name" value="HxlR"/>
    <property type="match status" value="1"/>
</dbReference>
<dbReference type="PANTHER" id="PTHR33204:SF18">
    <property type="entry name" value="TRANSCRIPTIONAL REGULATORY PROTEIN"/>
    <property type="match status" value="1"/>
</dbReference>
<evidence type="ECO:0000256" key="3">
    <source>
        <dbReference type="ARBA" id="ARBA00023163"/>
    </source>
</evidence>
<dbReference type="InterPro" id="IPR036388">
    <property type="entry name" value="WH-like_DNA-bd_sf"/>
</dbReference>
<sequence length="169" mass="18863">MARSATLRSGCPINLSLEVIGDNWSLLVIRDIMFGGRRHFRDLLTQSEEGIASNILSDRLKRLTDAGLVTRAPDPGHRQRQIYSLTEQSIQLVPVIVQLGAWGRRFLPVSPELSIRAQLLEDGGPELWDAFMDELRAIHLGAERPPGPSVLERLDEAYRAEVERQVSAG</sequence>
<protein>
    <submittedName>
        <fullName evidence="5">Transcriptional regulator</fullName>
    </submittedName>
</protein>
<evidence type="ECO:0000259" key="4">
    <source>
        <dbReference type="PROSITE" id="PS51118"/>
    </source>
</evidence>
<keyword evidence="6" id="KW-1185">Reference proteome</keyword>
<keyword evidence="3" id="KW-0804">Transcription</keyword>
<dbReference type="EMBL" id="RQJX01000023">
    <property type="protein sequence ID" value="RQN02258.1"/>
    <property type="molecule type" value="Genomic_DNA"/>
</dbReference>
<proteinExistence type="predicted"/>
<dbReference type="GO" id="GO:0003677">
    <property type="term" value="F:DNA binding"/>
    <property type="evidence" value="ECO:0007669"/>
    <property type="project" value="UniProtKB-KW"/>
</dbReference>
<evidence type="ECO:0000256" key="1">
    <source>
        <dbReference type="ARBA" id="ARBA00023015"/>
    </source>
</evidence>